<dbReference type="STRING" id="596152.DesU5LDRAFT_0723"/>
<gene>
    <name evidence="2" type="ORF">DesU5LDRAFT_0723</name>
</gene>
<dbReference type="CDD" id="cd00158">
    <property type="entry name" value="RHOD"/>
    <property type="match status" value="1"/>
</dbReference>
<feature type="domain" description="Rhodanese" evidence="1">
    <location>
        <begin position="37"/>
        <end position="125"/>
    </location>
</feature>
<dbReference type="PROSITE" id="PS50206">
    <property type="entry name" value="RHODANESE_3"/>
    <property type="match status" value="1"/>
</dbReference>
<evidence type="ECO:0000259" key="1">
    <source>
        <dbReference type="PROSITE" id="PS50206"/>
    </source>
</evidence>
<dbReference type="SUPFAM" id="SSF52821">
    <property type="entry name" value="Rhodanese/Cell cycle control phosphatase"/>
    <property type="match status" value="1"/>
</dbReference>
<dbReference type="Pfam" id="PF00581">
    <property type="entry name" value="Rhodanese"/>
    <property type="match status" value="1"/>
</dbReference>
<dbReference type="Gene3D" id="3.40.250.10">
    <property type="entry name" value="Rhodanese-like domain"/>
    <property type="match status" value="1"/>
</dbReference>
<dbReference type="PANTHER" id="PTHR43031:SF16">
    <property type="entry name" value="OXIDOREDUCTASE"/>
    <property type="match status" value="1"/>
</dbReference>
<organism evidence="2">
    <name type="scientific">Desulfovibrio sp. U5L</name>
    <dbReference type="NCBI Taxonomy" id="596152"/>
    <lineage>
        <taxon>Bacteria</taxon>
        <taxon>Pseudomonadati</taxon>
        <taxon>Thermodesulfobacteriota</taxon>
        <taxon>Desulfovibrionia</taxon>
        <taxon>Desulfovibrionales</taxon>
        <taxon>Desulfovibrionaceae</taxon>
        <taxon>Desulfovibrio</taxon>
    </lineage>
</organism>
<sequence>MRFVLFLLVLLVLWDVAWLMAGVGQTLPWRLKSMRKDGAGPQLLDVRTPAEYALFHIPGAVNRPDAFGKNAKDLGLDSDRPVVVVCMTGHRSPFVAKALAGQGLHATNLTWGMAGWKLAGGETRSGSAQ</sequence>
<dbReference type="EMBL" id="JH600068">
    <property type="protein sequence ID" value="EIG52427.1"/>
    <property type="molecule type" value="Genomic_DNA"/>
</dbReference>
<protein>
    <submittedName>
        <fullName evidence="2">Rhodanese-related sulfurtransferase</fullName>
    </submittedName>
</protein>
<dbReference type="AlphaFoldDB" id="I2PY21"/>
<dbReference type="InterPro" id="IPR036873">
    <property type="entry name" value="Rhodanese-like_dom_sf"/>
</dbReference>
<name>I2PY21_9BACT</name>
<reference evidence="2" key="1">
    <citation type="submission" date="2011-11" db="EMBL/GenBank/DDBJ databases">
        <title>Improved High-Quality Draft sequence of Desulfovibrio sp. U5L.</title>
        <authorList>
            <consortium name="US DOE Joint Genome Institute"/>
            <person name="Lucas S."/>
            <person name="Han J."/>
            <person name="Lapidus A."/>
            <person name="Cheng J.-F."/>
            <person name="Goodwin L."/>
            <person name="Pitluck S."/>
            <person name="Peters L."/>
            <person name="Ovchinnikova G."/>
            <person name="Held B."/>
            <person name="Detter J.C."/>
            <person name="Han C."/>
            <person name="Tapia R."/>
            <person name="Land M."/>
            <person name="Hauser L."/>
            <person name="Kyrpides N."/>
            <person name="Ivanova N."/>
            <person name="Pagani I."/>
            <person name="Gabster J."/>
            <person name="Walker C."/>
            <person name="Stolyar S."/>
            <person name="Stahl D."/>
            <person name="Arkin A."/>
            <person name="Dehal P."/>
            <person name="Hazen T."/>
            <person name="Woyke T."/>
        </authorList>
    </citation>
    <scope>NUCLEOTIDE SEQUENCE [LARGE SCALE GENOMIC DNA]</scope>
    <source>
        <strain evidence="2">U5L</strain>
    </source>
</reference>
<dbReference type="eggNOG" id="COG0607">
    <property type="taxonomic scope" value="Bacteria"/>
</dbReference>
<evidence type="ECO:0000313" key="2">
    <source>
        <dbReference type="EMBL" id="EIG52427.1"/>
    </source>
</evidence>
<keyword evidence="2" id="KW-0808">Transferase</keyword>
<dbReference type="PANTHER" id="PTHR43031">
    <property type="entry name" value="FAD-DEPENDENT OXIDOREDUCTASE"/>
    <property type="match status" value="1"/>
</dbReference>
<proteinExistence type="predicted"/>
<dbReference type="GO" id="GO:0016740">
    <property type="term" value="F:transferase activity"/>
    <property type="evidence" value="ECO:0007669"/>
    <property type="project" value="UniProtKB-KW"/>
</dbReference>
<dbReference type="InterPro" id="IPR050229">
    <property type="entry name" value="GlpE_sulfurtransferase"/>
</dbReference>
<dbReference type="OrthoDB" id="9789348at2"/>
<dbReference type="InterPro" id="IPR001763">
    <property type="entry name" value="Rhodanese-like_dom"/>
</dbReference>
<dbReference type="SMART" id="SM00450">
    <property type="entry name" value="RHOD"/>
    <property type="match status" value="1"/>
</dbReference>
<accession>I2PY21</accession>
<dbReference type="HOGENOM" id="CLU_089574_1_4_7"/>